<feature type="region of interest" description="Disordered" evidence="1">
    <location>
        <begin position="1"/>
        <end position="23"/>
    </location>
</feature>
<reference evidence="3" key="1">
    <citation type="submission" date="2023-07" db="EMBL/GenBank/DDBJ databases">
        <title>Novel species in the genus Lipingzhangella isolated from Sambhar Salt Lake.</title>
        <authorList>
            <person name="Jiya N."/>
            <person name="Kajale S."/>
            <person name="Sharma A."/>
        </authorList>
    </citation>
    <scope>NUCLEOTIDE SEQUENCE [LARGE SCALE GENOMIC DNA]</scope>
    <source>
        <strain evidence="3">LS1_29</strain>
    </source>
</reference>
<evidence type="ECO:0000313" key="3">
    <source>
        <dbReference type="Proteomes" id="UP001250214"/>
    </source>
</evidence>
<evidence type="ECO:0000256" key="1">
    <source>
        <dbReference type="SAM" id="MobiDB-lite"/>
    </source>
</evidence>
<dbReference type="Proteomes" id="UP001250214">
    <property type="component" value="Unassembled WGS sequence"/>
</dbReference>
<accession>A0ABU2H4N9</accession>
<sequence>MPVDATTTARPSDQFSWPQPRPAPVADLDGIGDIVDAGRAIPYPELQRDSIPTVGQLLSTAEHLATLLGTDQQWPDGTWAEHPVSARLRVRAVALRPSGFVSLPPPPASPCPHGGGLLYLARGQAHMVTVSAVGELETAHALAETRGRILARPDVAQVVQLLNTGDRPALLVHVTPDAR</sequence>
<feature type="compositionally biased region" description="Polar residues" evidence="1">
    <location>
        <begin position="1"/>
        <end position="17"/>
    </location>
</feature>
<comment type="caution">
    <text evidence="2">The sequence shown here is derived from an EMBL/GenBank/DDBJ whole genome shotgun (WGS) entry which is preliminary data.</text>
</comment>
<protein>
    <submittedName>
        <fullName evidence="2">Uncharacterized protein</fullName>
    </submittedName>
</protein>
<dbReference type="EMBL" id="JAVLVT010000003">
    <property type="protein sequence ID" value="MDS1270265.1"/>
    <property type="molecule type" value="Genomic_DNA"/>
</dbReference>
<gene>
    <name evidence="2" type="ORF">RIF23_08160</name>
</gene>
<proteinExistence type="predicted"/>
<organism evidence="2 3">
    <name type="scientific">Lipingzhangella rawalii</name>
    <dbReference type="NCBI Taxonomy" id="2055835"/>
    <lineage>
        <taxon>Bacteria</taxon>
        <taxon>Bacillati</taxon>
        <taxon>Actinomycetota</taxon>
        <taxon>Actinomycetes</taxon>
        <taxon>Streptosporangiales</taxon>
        <taxon>Nocardiopsidaceae</taxon>
        <taxon>Lipingzhangella</taxon>
    </lineage>
</organism>
<dbReference type="RefSeq" id="WP_310911791.1">
    <property type="nucleotide sequence ID" value="NZ_JAVLVT010000003.1"/>
</dbReference>
<evidence type="ECO:0000313" key="2">
    <source>
        <dbReference type="EMBL" id="MDS1270265.1"/>
    </source>
</evidence>
<keyword evidence="3" id="KW-1185">Reference proteome</keyword>
<name>A0ABU2H4N9_9ACTN</name>